<dbReference type="InterPro" id="IPR013216">
    <property type="entry name" value="Methyltransf_11"/>
</dbReference>
<feature type="domain" description="Methyltransferase type 11" evidence="4">
    <location>
        <begin position="52"/>
        <end position="151"/>
    </location>
</feature>
<keyword evidence="3 5" id="KW-0808">Transferase</keyword>
<evidence type="ECO:0000256" key="1">
    <source>
        <dbReference type="ARBA" id="ARBA00008361"/>
    </source>
</evidence>
<evidence type="ECO:0000256" key="2">
    <source>
        <dbReference type="ARBA" id="ARBA00022603"/>
    </source>
</evidence>
<evidence type="ECO:0000313" key="5">
    <source>
        <dbReference type="EMBL" id="NDL63216.1"/>
    </source>
</evidence>
<dbReference type="AlphaFoldDB" id="A0A845SJN5"/>
<evidence type="ECO:0000259" key="4">
    <source>
        <dbReference type="Pfam" id="PF08241"/>
    </source>
</evidence>
<comment type="caution">
    <text evidence="5">The sequence shown here is derived from an EMBL/GenBank/DDBJ whole genome shotgun (WGS) entry which is preliminary data.</text>
</comment>
<comment type="similarity">
    <text evidence="1">Belongs to the methyltransferase superfamily.</text>
</comment>
<protein>
    <submittedName>
        <fullName evidence="5">Methyltransferase domain-containing protein</fullName>
    </submittedName>
</protein>
<dbReference type="InterPro" id="IPR029063">
    <property type="entry name" value="SAM-dependent_MTases_sf"/>
</dbReference>
<dbReference type="EMBL" id="WUBS01000007">
    <property type="protein sequence ID" value="NDL63216.1"/>
    <property type="molecule type" value="Genomic_DNA"/>
</dbReference>
<dbReference type="InterPro" id="IPR051419">
    <property type="entry name" value="Lys/N-term_MeTrsfase_sf"/>
</dbReference>
<name>A0A845SJN5_9GAMM</name>
<reference evidence="5 6" key="2">
    <citation type="submission" date="2020-02" db="EMBL/GenBank/DDBJ databases">
        <title>The new genus of Enterobacteriales.</title>
        <authorList>
            <person name="Kim I.S."/>
        </authorList>
    </citation>
    <scope>NUCLEOTIDE SEQUENCE [LARGE SCALE GENOMIC DNA]</scope>
    <source>
        <strain evidence="5 6">SAP-6</strain>
    </source>
</reference>
<dbReference type="GO" id="GO:0008757">
    <property type="term" value="F:S-adenosylmethionine-dependent methyltransferase activity"/>
    <property type="evidence" value="ECO:0007669"/>
    <property type="project" value="InterPro"/>
</dbReference>
<dbReference type="Gene3D" id="3.40.50.150">
    <property type="entry name" value="Vaccinia Virus protein VP39"/>
    <property type="match status" value="1"/>
</dbReference>
<evidence type="ECO:0000313" key="6">
    <source>
        <dbReference type="Proteomes" id="UP000461443"/>
    </source>
</evidence>
<sequence length="222" mass="25072">MNIYEQCYRQLKQSGQQAWTGEGYERAWRKLTAILQALSKKHVLPAPGSVCLELGCGNGAMASLFMARAGYQVYGVDISPTAIGWAQETFSTAGLAADFQQGDVCTLGMYHDHQFDLVFDGSCLHCLIGDQRQRCYRQIKRILKPNGVFIVSSMCGQPKRPEDRQHYRAEKYQLMRQGQPWRTLMPLPRLTAELAASGFIAFKTSVSENPWWDHATLCCRLI</sequence>
<keyword evidence="6" id="KW-1185">Reference proteome</keyword>
<accession>A0A845SJN5</accession>
<dbReference type="Pfam" id="PF08241">
    <property type="entry name" value="Methyltransf_11"/>
    <property type="match status" value="1"/>
</dbReference>
<gene>
    <name evidence="5" type="ORF">GRH90_10705</name>
</gene>
<dbReference type="GO" id="GO:0032259">
    <property type="term" value="P:methylation"/>
    <property type="evidence" value="ECO:0007669"/>
    <property type="project" value="UniProtKB-KW"/>
</dbReference>
<evidence type="ECO:0000256" key="3">
    <source>
        <dbReference type="ARBA" id="ARBA00022679"/>
    </source>
</evidence>
<keyword evidence="2 5" id="KW-0489">Methyltransferase</keyword>
<proteinExistence type="inferred from homology"/>
<dbReference type="PANTHER" id="PTHR12176">
    <property type="entry name" value="SAM-DEPENDENT METHYLTRANSFERASE SUPERFAMILY PROTEIN"/>
    <property type="match status" value="1"/>
</dbReference>
<dbReference type="Proteomes" id="UP000461443">
    <property type="component" value="Unassembled WGS sequence"/>
</dbReference>
<reference evidence="5 6" key="1">
    <citation type="submission" date="2019-12" db="EMBL/GenBank/DDBJ databases">
        <authorList>
            <person name="Lee S.D."/>
        </authorList>
    </citation>
    <scope>NUCLEOTIDE SEQUENCE [LARGE SCALE GENOMIC DNA]</scope>
    <source>
        <strain evidence="5 6">SAP-6</strain>
    </source>
</reference>
<dbReference type="SUPFAM" id="SSF53335">
    <property type="entry name" value="S-adenosyl-L-methionine-dependent methyltransferases"/>
    <property type="match status" value="1"/>
</dbReference>
<dbReference type="CDD" id="cd02440">
    <property type="entry name" value="AdoMet_MTases"/>
    <property type="match status" value="1"/>
</dbReference>
<organism evidence="5 6">
    <name type="scientific">Acerihabitans arboris</name>
    <dbReference type="NCBI Taxonomy" id="2691583"/>
    <lineage>
        <taxon>Bacteria</taxon>
        <taxon>Pseudomonadati</taxon>
        <taxon>Pseudomonadota</taxon>
        <taxon>Gammaproteobacteria</taxon>
        <taxon>Enterobacterales</taxon>
        <taxon>Pectobacteriaceae</taxon>
        <taxon>Acerihabitans</taxon>
    </lineage>
</organism>